<evidence type="ECO:0000313" key="7">
    <source>
        <dbReference type="EMBL" id="SAL06648.1"/>
    </source>
</evidence>
<dbReference type="InterPro" id="IPR013762">
    <property type="entry name" value="Integrase-like_cat_sf"/>
</dbReference>
<feature type="domain" description="Tyr recombinase" evidence="5">
    <location>
        <begin position="214"/>
        <end position="395"/>
    </location>
</feature>
<protein>
    <submittedName>
        <fullName evidence="7">Integrase family protein</fullName>
    </submittedName>
</protein>
<keyword evidence="1" id="KW-0229">DNA integration</keyword>
<dbReference type="InterPro" id="IPR050090">
    <property type="entry name" value="Tyrosine_recombinase_XerCD"/>
</dbReference>
<dbReference type="GO" id="GO:0015074">
    <property type="term" value="P:DNA integration"/>
    <property type="evidence" value="ECO:0007669"/>
    <property type="project" value="UniProtKB-KW"/>
</dbReference>
<comment type="caution">
    <text evidence="7">The sequence shown here is derived from an EMBL/GenBank/DDBJ whole genome shotgun (WGS) entry which is preliminary data.</text>
</comment>
<dbReference type="InterPro" id="IPR044068">
    <property type="entry name" value="CB"/>
</dbReference>
<proteinExistence type="predicted"/>
<sequence length="402" mass="43677">MSDPSRVRMTGPLTAFADGFAAELRKQGYRPNAAANQLQLLAHLSRWLASKRLDATAISTPVLTEFLDARRAQGYRLWLSRKALAPLVGYLRAVGVAVATEPAVLGPGEALLARYHKYLLDMRGLAGTTACGYVYMVRPFVKNRVANDELDWTDLRPEHLNRFVLAASRGPSRGSAKLAVTALRSLLIYLHMEGLIAQRLDTAVPSVAGWSLAGLPRALEPCDVERLMAACDRRTGSGCRNFAILMLLARLGLRAGEVRKLNLDDIDWRTGELVVRGKGRHLERLPLPADVGEALAAYLQTGRPDTAQGRTVFVRTRAPHRALSSTGVTDVVVAAASRAGLTNVGAHQLRHTLATQMVRSGVALPGVAQVLRHRRLMTTAIYAKVDREGLRLLARAWPGGAA</sequence>
<dbReference type="PROSITE" id="PS51900">
    <property type="entry name" value="CB"/>
    <property type="match status" value="1"/>
</dbReference>
<organism evidence="7 8">
    <name type="scientific">Caballeronia calidae</name>
    <dbReference type="NCBI Taxonomy" id="1777139"/>
    <lineage>
        <taxon>Bacteria</taxon>
        <taxon>Pseudomonadati</taxon>
        <taxon>Pseudomonadota</taxon>
        <taxon>Betaproteobacteria</taxon>
        <taxon>Burkholderiales</taxon>
        <taxon>Burkholderiaceae</taxon>
        <taxon>Caballeronia</taxon>
    </lineage>
</organism>
<dbReference type="Pfam" id="PF02899">
    <property type="entry name" value="Phage_int_SAM_1"/>
    <property type="match status" value="1"/>
</dbReference>
<evidence type="ECO:0000256" key="2">
    <source>
        <dbReference type="ARBA" id="ARBA00023125"/>
    </source>
</evidence>
<evidence type="ECO:0000259" key="5">
    <source>
        <dbReference type="PROSITE" id="PS51898"/>
    </source>
</evidence>
<evidence type="ECO:0000313" key="8">
    <source>
        <dbReference type="Proteomes" id="UP000071859"/>
    </source>
</evidence>
<reference evidence="7" key="1">
    <citation type="submission" date="2016-01" db="EMBL/GenBank/DDBJ databases">
        <authorList>
            <person name="Peeters C."/>
        </authorList>
    </citation>
    <scope>NUCLEOTIDE SEQUENCE</scope>
    <source>
        <strain evidence="7">LMG 29321</strain>
    </source>
</reference>
<name>A0A158EII5_9BURK</name>
<dbReference type="Gene3D" id="1.10.443.10">
    <property type="entry name" value="Intergrase catalytic core"/>
    <property type="match status" value="1"/>
</dbReference>
<evidence type="ECO:0000256" key="4">
    <source>
        <dbReference type="PROSITE-ProRule" id="PRU01248"/>
    </source>
</evidence>
<evidence type="ECO:0000259" key="6">
    <source>
        <dbReference type="PROSITE" id="PS51900"/>
    </source>
</evidence>
<accession>A0A158EII5</accession>
<dbReference type="OrthoDB" id="662444at2"/>
<dbReference type="GO" id="GO:0003677">
    <property type="term" value="F:DNA binding"/>
    <property type="evidence" value="ECO:0007669"/>
    <property type="project" value="UniProtKB-UniRule"/>
</dbReference>
<dbReference type="CDD" id="cd01188">
    <property type="entry name" value="INT_RitA_C_like"/>
    <property type="match status" value="1"/>
</dbReference>
<dbReference type="PROSITE" id="PS51898">
    <property type="entry name" value="TYR_RECOMBINASE"/>
    <property type="match status" value="1"/>
</dbReference>
<dbReference type="InterPro" id="IPR010998">
    <property type="entry name" value="Integrase_recombinase_N"/>
</dbReference>
<dbReference type="RefSeq" id="WP_062612530.1">
    <property type="nucleotide sequence ID" value="NZ_FCOX02000126.1"/>
</dbReference>
<evidence type="ECO:0000256" key="3">
    <source>
        <dbReference type="ARBA" id="ARBA00023172"/>
    </source>
</evidence>
<keyword evidence="8" id="KW-1185">Reference proteome</keyword>
<dbReference type="InterPro" id="IPR011010">
    <property type="entry name" value="DNA_brk_join_enz"/>
</dbReference>
<dbReference type="PANTHER" id="PTHR30349">
    <property type="entry name" value="PHAGE INTEGRASE-RELATED"/>
    <property type="match status" value="1"/>
</dbReference>
<dbReference type="SUPFAM" id="SSF56349">
    <property type="entry name" value="DNA breaking-rejoining enzymes"/>
    <property type="match status" value="1"/>
</dbReference>
<dbReference type="InterPro" id="IPR002104">
    <property type="entry name" value="Integrase_catalytic"/>
</dbReference>
<dbReference type="EMBL" id="FCOX02000126">
    <property type="protein sequence ID" value="SAL06648.1"/>
    <property type="molecule type" value="Genomic_DNA"/>
</dbReference>
<evidence type="ECO:0000256" key="1">
    <source>
        <dbReference type="ARBA" id="ARBA00022908"/>
    </source>
</evidence>
<dbReference type="Proteomes" id="UP000071859">
    <property type="component" value="Unassembled WGS sequence"/>
</dbReference>
<dbReference type="Pfam" id="PF00589">
    <property type="entry name" value="Phage_integrase"/>
    <property type="match status" value="1"/>
</dbReference>
<dbReference type="AlphaFoldDB" id="A0A158EII5"/>
<keyword evidence="2 4" id="KW-0238">DNA-binding</keyword>
<feature type="domain" description="Core-binding (CB)" evidence="6">
    <location>
        <begin position="106"/>
        <end position="191"/>
    </location>
</feature>
<gene>
    <name evidence="7" type="ORF">AWB78_08170</name>
</gene>
<dbReference type="InterPro" id="IPR004107">
    <property type="entry name" value="Integrase_SAM-like_N"/>
</dbReference>
<dbReference type="GO" id="GO:0006310">
    <property type="term" value="P:DNA recombination"/>
    <property type="evidence" value="ECO:0007669"/>
    <property type="project" value="UniProtKB-KW"/>
</dbReference>
<dbReference type="Gene3D" id="1.10.150.130">
    <property type="match status" value="1"/>
</dbReference>
<keyword evidence="3" id="KW-0233">DNA recombination</keyword>
<dbReference type="PANTHER" id="PTHR30349:SF90">
    <property type="entry name" value="TYROSINE RECOMBINASE XERD"/>
    <property type="match status" value="1"/>
</dbReference>